<dbReference type="AlphaFoldDB" id="A0A388SHE2"/>
<proteinExistence type="predicted"/>
<evidence type="ECO:0008006" key="5">
    <source>
        <dbReference type="Google" id="ProtNLM"/>
    </source>
</evidence>
<gene>
    <name evidence="3" type="ORF">MESMUL_22430</name>
</gene>
<reference evidence="3 4" key="1">
    <citation type="journal article" date="2018" name="Int. J. Syst. Evol. Microbiol.">
        <title>Mesosutterella multiformis gen. nov., sp. nov., a member of the family Sutterellaceae and Sutterella megalosphaeroides sp. nov., isolated from human faeces.</title>
        <authorList>
            <person name="Sakamoto M."/>
            <person name="Ikeyama N."/>
            <person name="Kunihiro T."/>
            <person name="Iino T."/>
            <person name="Yuki M."/>
            <person name="Ohkuma M."/>
        </authorList>
    </citation>
    <scope>NUCLEOTIDE SEQUENCE [LARGE SCALE GENOMIC DNA]</scope>
    <source>
        <strain evidence="3 4">4NBBH2</strain>
    </source>
</reference>
<dbReference type="RefSeq" id="WP_116271072.1">
    <property type="nucleotide sequence ID" value="NZ_BGZJ01000002.1"/>
</dbReference>
<accession>A0A401LIY7</accession>
<keyword evidence="2" id="KW-0732">Signal</keyword>
<dbReference type="EMBL" id="BGZJ01000002">
    <property type="protein sequence ID" value="GBO94889.1"/>
    <property type="molecule type" value="Genomic_DNA"/>
</dbReference>
<organism evidence="3 4">
    <name type="scientific">Mesosutterella multiformis</name>
    <dbReference type="NCBI Taxonomy" id="2259133"/>
    <lineage>
        <taxon>Bacteria</taxon>
        <taxon>Pseudomonadati</taxon>
        <taxon>Pseudomonadota</taxon>
        <taxon>Betaproteobacteria</taxon>
        <taxon>Burkholderiales</taxon>
        <taxon>Sutterellaceae</taxon>
        <taxon>Mesosutterella</taxon>
    </lineage>
</organism>
<evidence type="ECO:0000313" key="3">
    <source>
        <dbReference type="EMBL" id="GBO94889.1"/>
    </source>
</evidence>
<accession>A0A388SHE2</accession>
<evidence type="ECO:0000256" key="1">
    <source>
        <dbReference type="SAM" id="MobiDB-lite"/>
    </source>
</evidence>
<feature type="region of interest" description="Disordered" evidence="1">
    <location>
        <begin position="114"/>
        <end position="148"/>
    </location>
</feature>
<protein>
    <recommendedName>
        <fullName evidence="5">Nickel transport protein</fullName>
    </recommendedName>
</protein>
<dbReference type="Proteomes" id="UP000266091">
    <property type="component" value="Unassembled WGS sequence"/>
</dbReference>
<comment type="caution">
    <text evidence="3">The sequence shown here is derived from an EMBL/GenBank/DDBJ whole genome shotgun (WGS) entry which is preliminary data.</text>
</comment>
<keyword evidence="4" id="KW-1185">Reference proteome</keyword>
<evidence type="ECO:0000313" key="4">
    <source>
        <dbReference type="Proteomes" id="UP000266091"/>
    </source>
</evidence>
<feature type="signal peptide" evidence="2">
    <location>
        <begin position="1"/>
        <end position="23"/>
    </location>
</feature>
<name>A0A388SHE2_9BURK</name>
<evidence type="ECO:0000256" key="2">
    <source>
        <dbReference type="SAM" id="SignalP"/>
    </source>
</evidence>
<feature type="chain" id="PRO_5030071323" description="Nickel transport protein" evidence="2">
    <location>
        <begin position="24"/>
        <end position="254"/>
    </location>
</feature>
<dbReference type="OrthoDB" id="9157359at2"/>
<sequence length="254" mass="25973">MKPILKHTAALAALLTLSFSAAAHRVNLFAWSEGNAVQVESKFSDSTPVKGGKLTVTDTATGKVLASGKTSDTGTWRFTLPAGYRSEKGVTVAVAAGEGHAATWEMTPSDLPKTVTAAPAPKPEPAAKPAVKSEPKAEAKPAATKAPVKAEAKAPVKAAAPAAKPTAQQVENATVPVEPGLTKDEITLIAQSAVEEKVAPLRQKIAELSNPNPSAKDVIGGLGWIFGIAGAAALGYKKGKEKGEAEGNKKDNAA</sequence>